<dbReference type="InterPro" id="IPR001537">
    <property type="entry name" value="SpoU_MeTrfase"/>
</dbReference>
<dbReference type="InterPro" id="IPR051259">
    <property type="entry name" value="rRNA_Methyltransferase"/>
</dbReference>
<accession>A0A1G2B9Q9</accession>
<keyword evidence="2" id="KW-0808">Transferase</keyword>
<sequence>MLSQSQEKLIRSLHNKKGRDASGLCLVEGRKVVRVATEARAVEFSFTSKDSRDFAALVTTETPQDIAAVARCPQWDDADIQRAPTLVVLDGVQDPGNVGTIVRLCLGFDAALVLVESADAASPKVVRSSVGAVFQVPSLPMTRADAEEYVASFADERPVFRLEKVSGGVGVDAARAQKQQKIIVIAGSEGKGIRMSAPGISLVIAHSQALESLNVAQAVGIVLHERYNSVILHR</sequence>
<reference evidence="4 5" key="1">
    <citation type="journal article" date="2016" name="Nat. Commun.">
        <title>Thousands of microbial genomes shed light on interconnected biogeochemical processes in an aquifer system.</title>
        <authorList>
            <person name="Anantharaman K."/>
            <person name="Brown C.T."/>
            <person name="Hug L.A."/>
            <person name="Sharon I."/>
            <person name="Castelle C.J."/>
            <person name="Probst A.J."/>
            <person name="Thomas B.C."/>
            <person name="Singh A."/>
            <person name="Wilkins M.J."/>
            <person name="Karaoz U."/>
            <person name="Brodie E.L."/>
            <person name="Williams K.H."/>
            <person name="Hubbard S.S."/>
            <person name="Banfield J.F."/>
        </authorList>
    </citation>
    <scope>NUCLEOTIDE SEQUENCE [LARGE SCALE GENOMIC DNA]</scope>
</reference>
<evidence type="ECO:0000256" key="1">
    <source>
        <dbReference type="ARBA" id="ARBA00022603"/>
    </source>
</evidence>
<evidence type="ECO:0000256" key="2">
    <source>
        <dbReference type="ARBA" id="ARBA00022679"/>
    </source>
</evidence>
<feature type="domain" description="tRNA/rRNA methyltransferase SpoU type" evidence="3">
    <location>
        <begin position="85"/>
        <end position="224"/>
    </location>
</feature>
<dbReference type="EMBL" id="MHKD01000009">
    <property type="protein sequence ID" value="OGY84937.1"/>
    <property type="molecule type" value="Genomic_DNA"/>
</dbReference>
<evidence type="ECO:0000313" key="5">
    <source>
        <dbReference type="Proteomes" id="UP000176952"/>
    </source>
</evidence>
<dbReference type="GO" id="GO:0008173">
    <property type="term" value="F:RNA methyltransferase activity"/>
    <property type="evidence" value="ECO:0007669"/>
    <property type="project" value="InterPro"/>
</dbReference>
<dbReference type="PANTHER" id="PTHR43191:SF2">
    <property type="entry name" value="RRNA METHYLTRANSFERASE 3, MITOCHONDRIAL"/>
    <property type="match status" value="1"/>
</dbReference>
<dbReference type="GO" id="GO:0003723">
    <property type="term" value="F:RNA binding"/>
    <property type="evidence" value="ECO:0007669"/>
    <property type="project" value="InterPro"/>
</dbReference>
<dbReference type="Gene3D" id="3.30.1330.30">
    <property type="match status" value="1"/>
</dbReference>
<dbReference type="PANTHER" id="PTHR43191">
    <property type="entry name" value="RRNA METHYLTRANSFERASE 3"/>
    <property type="match status" value="1"/>
</dbReference>
<organism evidence="4 5">
    <name type="scientific">Candidatus Kerfeldbacteria bacterium RIFCSPHIGHO2_12_FULL_48_17</name>
    <dbReference type="NCBI Taxonomy" id="1798542"/>
    <lineage>
        <taxon>Bacteria</taxon>
        <taxon>Candidatus Kerfeldiibacteriota</taxon>
    </lineage>
</organism>
<dbReference type="Pfam" id="PF00588">
    <property type="entry name" value="SpoU_methylase"/>
    <property type="match status" value="1"/>
</dbReference>
<dbReference type="STRING" id="1798542.A3F54_04290"/>
<dbReference type="SUPFAM" id="SSF55315">
    <property type="entry name" value="L30e-like"/>
    <property type="match status" value="1"/>
</dbReference>
<comment type="caution">
    <text evidence="4">The sequence shown here is derived from an EMBL/GenBank/DDBJ whole genome shotgun (WGS) entry which is preliminary data.</text>
</comment>
<dbReference type="CDD" id="cd18095">
    <property type="entry name" value="SpoU-like_rRNA-MTase"/>
    <property type="match status" value="1"/>
</dbReference>
<gene>
    <name evidence="4" type="ORF">A3F54_04290</name>
</gene>
<dbReference type="InterPro" id="IPR029064">
    <property type="entry name" value="Ribosomal_eL30-like_sf"/>
</dbReference>
<dbReference type="SUPFAM" id="SSF75217">
    <property type="entry name" value="alpha/beta knot"/>
    <property type="match status" value="1"/>
</dbReference>
<dbReference type="AlphaFoldDB" id="A0A1G2B9Q9"/>
<evidence type="ECO:0000313" key="4">
    <source>
        <dbReference type="EMBL" id="OGY84937.1"/>
    </source>
</evidence>
<protein>
    <recommendedName>
        <fullName evidence="3">tRNA/rRNA methyltransferase SpoU type domain-containing protein</fullName>
    </recommendedName>
</protein>
<dbReference type="GO" id="GO:0006396">
    <property type="term" value="P:RNA processing"/>
    <property type="evidence" value="ECO:0007669"/>
    <property type="project" value="InterPro"/>
</dbReference>
<dbReference type="InterPro" id="IPR029026">
    <property type="entry name" value="tRNA_m1G_MTases_N"/>
</dbReference>
<dbReference type="InterPro" id="IPR029028">
    <property type="entry name" value="Alpha/beta_knot_MTases"/>
</dbReference>
<dbReference type="Gene3D" id="3.40.1280.10">
    <property type="match status" value="1"/>
</dbReference>
<keyword evidence="1" id="KW-0489">Methyltransferase</keyword>
<name>A0A1G2B9Q9_9BACT</name>
<proteinExistence type="predicted"/>
<evidence type="ECO:0000259" key="3">
    <source>
        <dbReference type="Pfam" id="PF00588"/>
    </source>
</evidence>
<dbReference type="Proteomes" id="UP000176952">
    <property type="component" value="Unassembled WGS sequence"/>
</dbReference>
<dbReference type="GO" id="GO:0032259">
    <property type="term" value="P:methylation"/>
    <property type="evidence" value="ECO:0007669"/>
    <property type="project" value="UniProtKB-KW"/>
</dbReference>